<accession>A0A7C3UQF0</accession>
<dbReference type="AlphaFoldDB" id="A0A7C3UQF0"/>
<gene>
    <name evidence="1" type="ORF">ENX07_07760</name>
</gene>
<name>A0A7C3UQF0_UNCW3</name>
<dbReference type="Pfam" id="PF07963">
    <property type="entry name" value="N_methyl"/>
    <property type="match status" value="1"/>
</dbReference>
<protein>
    <submittedName>
        <fullName evidence="1">Prepilin-type N-terminal cleavage/methylation domain-containing protein</fullName>
    </submittedName>
</protein>
<dbReference type="InterPro" id="IPR012902">
    <property type="entry name" value="N_methyl_site"/>
</dbReference>
<dbReference type="NCBIfam" id="TIGR02532">
    <property type="entry name" value="IV_pilin_GFxxxE"/>
    <property type="match status" value="1"/>
</dbReference>
<dbReference type="PROSITE" id="PS00409">
    <property type="entry name" value="PROKAR_NTER_METHYL"/>
    <property type="match status" value="1"/>
</dbReference>
<dbReference type="InterPro" id="IPR045584">
    <property type="entry name" value="Pilin-like"/>
</dbReference>
<reference evidence="1" key="1">
    <citation type="journal article" date="2020" name="mSystems">
        <title>Genome- and Community-Level Interaction Insights into Carbon Utilization and Element Cycling Functions of Hydrothermarchaeota in Hydrothermal Sediment.</title>
        <authorList>
            <person name="Zhou Z."/>
            <person name="Liu Y."/>
            <person name="Xu W."/>
            <person name="Pan J."/>
            <person name="Luo Z.H."/>
            <person name="Li M."/>
        </authorList>
    </citation>
    <scope>NUCLEOTIDE SEQUENCE [LARGE SCALE GENOMIC DNA]</scope>
    <source>
        <strain evidence="1">SpSt-906</strain>
    </source>
</reference>
<dbReference type="EMBL" id="DTMQ01000047">
    <property type="protein sequence ID" value="HGE99943.1"/>
    <property type="molecule type" value="Genomic_DNA"/>
</dbReference>
<organism evidence="1">
    <name type="scientific">candidate division WOR-3 bacterium</name>
    <dbReference type="NCBI Taxonomy" id="2052148"/>
    <lineage>
        <taxon>Bacteria</taxon>
        <taxon>Bacteria division WOR-3</taxon>
    </lineage>
</organism>
<sequence length="366" mass="41411">MRKGVTLLELLIVLLIIGILAGVTLSAIDRVRERGFFDETMAEMKSLVKAITGDPDLISDGKRIDFGYVGDMGKLPDSLGSLLRPEGPLWKGPYYKLPFTEDMEGYKKDAWGRYYQYLPEDLTIRSFGNGRFTLTLRIADSLKDLFGNTIYGSITDRENTPPGDLATRLLLKVTYPRNGEMMEDSTHPNPDGFYQFTNIPIGRHRIYLFTPYETLTKYVAVTPKSRVLVDFRVPKLFRGNLIYLSSDTAASSDTILFWVHNWTKETIPVFYLNLLDANVPDTVVCYNRISARDSVCYAGGKIKEGEVAQFSGGDIDTLFVFPEERLKFKIGSFTDTLTPPNQKNMYGRKVKIRFSEGSLIEFKVGD</sequence>
<proteinExistence type="predicted"/>
<dbReference type="SUPFAM" id="SSF54523">
    <property type="entry name" value="Pili subunits"/>
    <property type="match status" value="1"/>
</dbReference>
<evidence type="ECO:0000313" key="1">
    <source>
        <dbReference type="EMBL" id="HGE99943.1"/>
    </source>
</evidence>
<comment type="caution">
    <text evidence="1">The sequence shown here is derived from an EMBL/GenBank/DDBJ whole genome shotgun (WGS) entry which is preliminary data.</text>
</comment>
<dbReference type="Gene3D" id="3.30.700.10">
    <property type="entry name" value="Glycoprotein, Type 4 Pilin"/>
    <property type="match status" value="1"/>
</dbReference>